<evidence type="ECO:0000313" key="1">
    <source>
        <dbReference type="EMBL" id="KAK3708524.1"/>
    </source>
</evidence>
<name>A0ACC3N398_9PEZI</name>
<gene>
    <name evidence="1" type="ORF">LTR37_011419</name>
</gene>
<reference evidence="1" key="1">
    <citation type="submission" date="2023-07" db="EMBL/GenBank/DDBJ databases">
        <title>Black Yeasts Isolated from many extreme environments.</title>
        <authorList>
            <person name="Coleine C."/>
            <person name="Stajich J.E."/>
            <person name="Selbmann L."/>
        </authorList>
    </citation>
    <scope>NUCLEOTIDE SEQUENCE</scope>
    <source>
        <strain evidence="1">CCFEE 5714</strain>
    </source>
</reference>
<protein>
    <submittedName>
        <fullName evidence="1">Uncharacterized protein</fullName>
    </submittedName>
</protein>
<proteinExistence type="predicted"/>
<evidence type="ECO:0000313" key="2">
    <source>
        <dbReference type="Proteomes" id="UP001281147"/>
    </source>
</evidence>
<organism evidence="1 2">
    <name type="scientific">Vermiconidia calcicola</name>
    <dbReference type="NCBI Taxonomy" id="1690605"/>
    <lineage>
        <taxon>Eukaryota</taxon>
        <taxon>Fungi</taxon>
        <taxon>Dikarya</taxon>
        <taxon>Ascomycota</taxon>
        <taxon>Pezizomycotina</taxon>
        <taxon>Dothideomycetes</taxon>
        <taxon>Dothideomycetidae</taxon>
        <taxon>Mycosphaerellales</taxon>
        <taxon>Extremaceae</taxon>
        <taxon>Vermiconidia</taxon>
    </lineage>
</organism>
<comment type="caution">
    <text evidence="1">The sequence shown here is derived from an EMBL/GenBank/DDBJ whole genome shotgun (WGS) entry which is preliminary data.</text>
</comment>
<keyword evidence="2" id="KW-1185">Reference proteome</keyword>
<dbReference type="Proteomes" id="UP001281147">
    <property type="component" value="Unassembled WGS sequence"/>
</dbReference>
<dbReference type="EMBL" id="JAUTXU010000100">
    <property type="protein sequence ID" value="KAK3708524.1"/>
    <property type="molecule type" value="Genomic_DNA"/>
</dbReference>
<accession>A0ACC3N398</accession>
<sequence length="790" mass="84895">MALHADAHPCISCSARFVDKTEQAEHLASAHNLTEPWLCHECPVSVTDEEAYNKHMRRAHPYSVPAGQRGGYSCPHNKTVCAGCPALASDDMRRRHIKHDHADQHSHNGAIREGVVRRCIKKDCAFSNQSHVSMSLHILHAHAPICGVCEKKFGTVMAKLEHEKKVGKEGGCTGAPSPPEEAKTQDASGATVSPPGLKGQKATDSAPAQEAAPPVVGEAGESSNGASPVQQPNQSQHTQPPVCGERNVGGEGRTSPSSVPPPVAQSPPAQQPSGYRPRSPQLPRITPPAEKQSFQPKPQTPLESMPLFLTDLGFKANDFDPSTIYMSTVATKKTYQDLPTVSDYYIFRGHPKNIAYGNLVRLATRYSATDILKSSNEGRPQKVFTSTSSVDSRLKTAIKWAAEEWGCQGGVETVTAWLNREREKNGLKARGSRKRARVDDVAATMAVPSARPIATPHKRVKTENGNAGVPSAAGVPSMGLSFSAHPSLPAPRAGQEAQRSYGAASQPYQYAPQKPAQFVNSQIGNTVSSQMYLSGMPDWQEQQFNGTPLPASGPGEKTQESYGAASQTYQHAPQQPTEFVNPRIIGYVSGVPIWQDQQLNEKTQYAGGTLDPYDFYHAQSTSLQTPQKPQYPAQTQDAGTFIDPALLQQPTQQKPQASNHAAKTPDAGTFIDPALLQQPTPQKLQASSYAAQPPDAGAFIDPALLQQPTPAATPQSTTLTSPPRAPERSDPYGLRGSIHHNHLKTAPNPYLPGTHVAPARPSPSCLDFGDGEVHAPLSPSFDDIFGLSSE</sequence>